<accession>A0A9X1R247</accession>
<comment type="caution">
    <text evidence="2">The sequence shown here is derived from an EMBL/GenBank/DDBJ whole genome shotgun (WGS) entry which is preliminary data.</text>
</comment>
<keyword evidence="3" id="KW-1185">Reference proteome</keyword>
<name>A0A9X1R247_9FLAO</name>
<dbReference type="EMBL" id="JAIRBB010000002">
    <property type="protein sequence ID" value="MCG2430427.1"/>
    <property type="molecule type" value="Genomic_DNA"/>
</dbReference>
<dbReference type="PANTHER" id="PTHR13832:SF860">
    <property type="entry name" value="PROTEIN PHOSPHATASE PHPP"/>
    <property type="match status" value="1"/>
</dbReference>
<dbReference type="InterPro" id="IPR001932">
    <property type="entry name" value="PPM-type_phosphatase-like_dom"/>
</dbReference>
<dbReference type="InterPro" id="IPR036457">
    <property type="entry name" value="PPM-type-like_dom_sf"/>
</dbReference>
<reference evidence="2" key="1">
    <citation type="submission" date="2021-09" db="EMBL/GenBank/DDBJ databases">
        <title>Genome of Aequorivita sp. strain F64183.</title>
        <authorList>
            <person name="Wang Y."/>
        </authorList>
    </citation>
    <scope>NUCLEOTIDE SEQUENCE</scope>
    <source>
        <strain evidence="2">F64183</strain>
    </source>
</reference>
<dbReference type="PROSITE" id="PS51746">
    <property type="entry name" value="PPM_2"/>
    <property type="match status" value="1"/>
</dbReference>
<proteinExistence type="predicted"/>
<gene>
    <name evidence="2" type="ORF">K8344_04790</name>
</gene>
<evidence type="ECO:0000313" key="2">
    <source>
        <dbReference type="EMBL" id="MCG2430427.1"/>
    </source>
</evidence>
<protein>
    <submittedName>
        <fullName evidence="2">Protein phosphatase 2C domain-containing protein</fullName>
    </submittedName>
</protein>
<dbReference type="CDD" id="cd00143">
    <property type="entry name" value="PP2Cc"/>
    <property type="match status" value="1"/>
</dbReference>
<organism evidence="2 3">
    <name type="scientific">Aequorivita xiaoshiensis</name>
    <dbReference type="NCBI Taxonomy" id="2874476"/>
    <lineage>
        <taxon>Bacteria</taxon>
        <taxon>Pseudomonadati</taxon>
        <taxon>Bacteroidota</taxon>
        <taxon>Flavobacteriia</taxon>
        <taxon>Flavobacteriales</taxon>
        <taxon>Flavobacteriaceae</taxon>
        <taxon>Aequorivita</taxon>
    </lineage>
</organism>
<feature type="domain" description="PPM-type phosphatase" evidence="1">
    <location>
        <begin position="26"/>
        <end position="268"/>
    </location>
</feature>
<dbReference type="Gene3D" id="3.60.40.10">
    <property type="entry name" value="PPM-type phosphatase domain"/>
    <property type="match status" value="1"/>
</dbReference>
<dbReference type="SMART" id="SM00332">
    <property type="entry name" value="PP2Cc"/>
    <property type="match status" value="1"/>
</dbReference>
<dbReference type="InterPro" id="IPR015655">
    <property type="entry name" value="PP2C"/>
</dbReference>
<dbReference type="SUPFAM" id="SSF81606">
    <property type="entry name" value="PP2C-like"/>
    <property type="match status" value="1"/>
</dbReference>
<dbReference type="GO" id="GO:0004722">
    <property type="term" value="F:protein serine/threonine phosphatase activity"/>
    <property type="evidence" value="ECO:0007669"/>
    <property type="project" value="InterPro"/>
</dbReference>
<evidence type="ECO:0000313" key="3">
    <source>
        <dbReference type="Proteomes" id="UP001139462"/>
    </source>
</evidence>
<dbReference type="PANTHER" id="PTHR13832">
    <property type="entry name" value="PROTEIN PHOSPHATASE 2C"/>
    <property type="match status" value="1"/>
</dbReference>
<dbReference type="AlphaFoldDB" id="A0A9X1R247"/>
<evidence type="ECO:0000259" key="1">
    <source>
        <dbReference type="PROSITE" id="PS51746"/>
    </source>
</evidence>
<dbReference type="SMART" id="SM00331">
    <property type="entry name" value="PP2C_SIG"/>
    <property type="match status" value="1"/>
</dbReference>
<sequence length="286" mass="31954">MRFFFSSNKNKVANSTVKKSKNSGSFCNVYTLSETGPVRDHNEDSIAYSFPENNHKNLIAIVADGMGGHNAGEIASKIACDILLDYCLKYWEKYTPEKLLQKAFKNAHNEIVETGKWNPEQHGMGTTATSVIIQRNVCYIGHIGDSRIYRLRNGNLTQISKDHTLVNQMFEDGDITMQERDNHPMKNVLLQALGTTTNIQPQITSNGWKILEGDRIFMCSDGVTDVFSDGDIKDLLSMSQAEFVLECLSCTATTRNVSDNFSAVLIDISSINRTLPSKTKEQNVLL</sequence>
<dbReference type="Pfam" id="PF13672">
    <property type="entry name" value="PP2C_2"/>
    <property type="match status" value="1"/>
</dbReference>
<dbReference type="Proteomes" id="UP001139462">
    <property type="component" value="Unassembled WGS sequence"/>
</dbReference>
<dbReference type="RefSeq" id="WP_237607117.1">
    <property type="nucleotide sequence ID" value="NZ_JAIRBB010000002.1"/>
</dbReference>